<name>A0A5C5Y7R9_9PLAN</name>
<dbReference type="AlphaFoldDB" id="A0A5C5Y7R9"/>
<keyword evidence="6" id="KW-1185">Reference proteome</keyword>
<evidence type="ECO:0000256" key="2">
    <source>
        <dbReference type="ARBA" id="ARBA00023125"/>
    </source>
</evidence>
<comment type="caution">
    <text evidence="5">The sequence shown here is derived from an EMBL/GenBank/DDBJ whole genome shotgun (WGS) entry which is preliminary data.</text>
</comment>
<keyword evidence="2" id="KW-0238">DNA-binding</keyword>
<accession>A0A5C5Y7R9</accession>
<dbReference type="RefSeq" id="WP_145303609.1">
    <property type="nucleotide sequence ID" value="NZ_CP036319.1"/>
</dbReference>
<sequence>MRANRNITRIDRKTTGGYLVRVMRRGELTSWYFSDKEYGSKRKALAAAKEYRDELEGGLAGYSAKQLAKKQRSNNTSGVVGVRLVEEKDPRWPSQPTYRYWVAQWSPQKGIRRTKRFSVEKYGEDKAYKMAVQARKKGVAEMEDR</sequence>
<dbReference type="Proteomes" id="UP000317238">
    <property type="component" value="Unassembled WGS sequence"/>
</dbReference>
<evidence type="ECO:0000256" key="1">
    <source>
        <dbReference type="ARBA" id="ARBA00023015"/>
    </source>
</evidence>
<gene>
    <name evidence="5" type="ORF">Pan14r_35340</name>
</gene>
<dbReference type="EMBL" id="SJPL01000001">
    <property type="protein sequence ID" value="TWT71224.1"/>
    <property type="molecule type" value="Genomic_DNA"/>
</dbReference>
<dbReference type="GO" id="GO:0003700">
    <property type="term" value="F:DNA-binding transcription factor activity"/>
    <property type="evidence" value="ECO:0007669"/>
    <property type="project" value="InterPro"/>
</dbReference>
<dbReference type="Pfam" id="PF00847">
    <property type="entry name" value="AP2"/>
    <property type="match status" value="1"/>
</dbReference>
<dbReference type="Gene3D" id="1.20.5.2050">
    <property type="match status" value="1"/>
</dbReference>
<dbReference type="InterPro" id="IPR001471">
    <property type="entry name" value="AP2/ERF_dom"/>
</dbReference>
<evidence type="ECO:0000259" key="4">
    <source>
        <dbReference type="Pfam" id="PF00847"/>
    </source>
</evidence>
<evidence type="ECO:0000313" key="5">
    <source>
        <dbReference type="EMBL" id="TWT71224.1"/>
    </source>
</evidence>
<keyword evidence="1" id="KW-0805">Transcription regulation</keyword>
<reference evidence="5 6" key="1">
    <citation type="submission" date="2019-02" db="EMBL/GenBank/DDBJ databases">
        <title>Deep-cultivation of Planctomycetes and their phenomic and genomic characterization uncovers novel biology.</title>
        <authorList>
            <person name="Wiegand S."/>
            <person name="Jogler M."/>
            <person name="Boedeker C."/>
            <person name="Pinto D."/>
            <person name="Vollmers J."/>
            <person name="Rivas-Marin E."/>
            <person name="Kohn T."/>
            <person name="Peeters S.H."/>
            <person name="Heuer A."/>
            <person name="Rast P."/>
            <person name="Oberbeckmann S."/>
            <person name="Bunk B."/>
            <person name="Jeske O."/>
            <person name="Meyerdierks A."/>
            <person name="Storesund J.E."/>
            <person name="Kallscheuer N."/>
            <person name="Luecker S."/>
            <person name="Lage O.M."/>
            <person name="Pohl T."/>
            <person name="Merkel B.J."/>
            <person name="Hornburger P."/>
            <person name="Mueller R.-W."/>
            <person name="Bruemmer F."/>
            <person name="Labrenz M."/>
            <person name="Spormann A.M."/>
            <person name="Op Den Camp H."/>
            <person name="Overmann J."/>
            <person name="Amann R."/>
            <person name="Jetten M.S.M."/>
            <person name="Mascher T."/>
            <person name="Medema M.H."/>
            <person name="Devos D.P."/>
            <person name="Kaster A.-K."/>
            <person name="Ovreas L."/>
            <person name="Rohde M."/>
            <person name="Galperin M.Y."/>
            <person name="Jogler C."/>
        </authorList>
    </citation>
    <scope>NUCLEOTIDE SEQUENCE [LARGE SCALE GENOMIC DNA]</scope>
    <source>
        <strain evidence="5 6">Pan14r</strain>
    </source>
</reference>
<evidence type="ECO:0000256" key="3">
    <source>
        <dbReference type="ARBA" id="ARBA00023163"/>
    </source>
</evidence>
<organism evidence="5 6">
    <name type="scientific">Crateriforma conspicua</name>
    <dbReference type="NCBI Taxonomy" id="2527996"/>
    <lineage>
        <taxon>Bacteria</taxon>
        <taxon>Pseudomonadati</taxon>
        <taxon>Planctomycetota</taxon>
        <taxon>Planctomycetia</taxon>
        <taxon>Planctomycetales</taxon>
        <taxon>Planctomycetaceae</taxon>
        <taxon>Crateriforma</taxon>
    </lineage>
</organism>
<keyword evidence="3" id="KW-0804">Transcription</keyword>
<protein>
    <submittedName>
        <fullName evidence="5">AP2 domain protein</fullName>
    </submittedName>
</protein>
<dbReference type="OrthoDB" id="6850497at2"/>
<dbReference type="GO" id="GO:0003677">
    <property type="term" value="F:DNA binding"/>
    <property type="evidence" value="ECO:0007669"/>
    <property type="project" value="UniProtKB-KW"/>
</dbReference>
<evidence type="ECO:0000313" key="6">
    <source>
        <dbReference type="Proteomes" id="UP000317238"/>
    </source>
</evidence>
<feature type="domain" description="AP2/ERF" evidence="4">
    <location>
        <begin position="100"/>
        <end position="139"/>
    </location>
</feature>
<proteinExistence type="predicted"/>